<name>A0ABS1TB53_9CLOT</name>
<evidence type="ECO:0000259" key="1">
    <source>
        <dbReference type="PROSITE" id="PS51186"/>
    </source>
</evidence>
<evidence type="ECO:0000313" key="2">
    <source>
        <dbReference type="EMBL" id="MBL4935228.1"/>
    </source>
</evidence>
<keyword evidence="3" id="KW-1185">Reference proteome</keyword>
<dbReference type="InterPro" id="IPR000182">
    <property type="entry name" value="GNAT_dom"/>
</dbReference>
<dbReference type="Gene3D" id="3.40.630.30">
    <property type="match status" value="1"/>
</dbReference>
<feature type="domain" description="N-acetyltransferase" evidence="1">
    <location>
        <begin position="11"/>
        <end position="168"/>
    </location>
</feature>
<dbReference type="EMBL" id="JAESWC010000002">
    <property type="protein sequence ID" value="MBL4935228.1"/>
    <property type="molecule type" value="Genomic_DNA"/>
</dbReference>
<comment type="caution">
    <text evidence="2">The sequence shown here is derived from an EMBL/GenBank/DDBJ whole genome shotgun (WGS) entry which is preliminary data.</text>
</comment>
<sequence>MFDINIDLNDVSISSIERDDIVFIQKWINEQNSSNAGNEKPLGLKEIYERFLEYYVSEGEFFLKITKKEKLIGVLKGRIEFKIINEVWFWYFLLDNQYRELGIGSNIIKNVKDYFMNELGIYDFYTGVCEKDLRILKFWNKNKFLITRISKGYFNINNEDLDMIVLKNCPKAD</sequence>
<accession>A0ABS1TB53</accession>
<evidence type="ECO:0000313" key="3">
    <source>
        <dbReference type="Proteomes" id="UP000632377"/>
    </source>
</evidence>
<dbReference type="Pfam" id="PF13420">
    <property type="entry name" value="Acetyltransf_4"/>
    <property type="match status" value="1"/>
</dbReference>
<proteinExistence type="predicted"/>
<reference evidence="2 3" key="1">
    <citation type="submission" date="2021-01" db="EMBL/GenBank/DDBJ databases">
        <title>Genome public.</title>
        <authorList>
            <person name="Liu C."/>
            <person name="Sun Q."/>
        </authorList>
    </citation>
    <scope>NUCLEOTIDE SEQUENCE [LARGE SCALE GENOMIC DNA]</scope>
    <source>
        <strain evidence="2 3">YIM B02515</strain>
    </source>
</reference>
<dbReference type="InterPro" id="IPR016181">
    <property type="entry name" value="Acyl_CoA_acyltransferase"/>
</dbReference>
<dbReference type="Proteomes" id="UP000632377">
    <property type="component" value="Unassembled WGS sequence"/>
</dbReference>
<protein>
    <submittedName>
        <fullName evidence="2">GNAT family N-acetyltransferase</fullName>
    </submittedName>
</protein>
<dbReference type="RefSeq" id="WP_202747833.1">
    <property type="nucleotide sequence ID" value="NZ_JAESWC010000002.1"/>
</dbReference>
<organism evidence="2 3">
    <name type="scientific">Clostridium rhizosphaerae</name>
    <dbReference type="NCBI Taxonomy" id="2803861"/>
    <lineage>
        <taxon>Bacteria</taxon>
        <taxon>Bacillati</taxon>
        <taxon>Bacillota</taxon>
        <taxon>Clostridia</taxon>
        <taxon>Eubacteriales</taxon>
        <taxon>Clostridiaceae</taxon>
        <taxon>Clostridium</taxon>
    </lineage>
</organism>
<dbReference type="PROSITE" id="PS51186">
    <property type="entry name" value="GNAT"/>
    <property type="match status" value="1"/>
</dbReference>
<gene>
    <name evidence="2" type="ORF">JK636_05600</name>
</gene>
<dbReference type="SUPFAM" id="SSF55729">
    <property type="entry name" value="Acyl-CoA N-acyltransferases (Nat)"/>
    <property type="match status" value="1"/>
</dbReference>